<dbReference type="AlphaFoldDB" id="A0AAE0Q4P9"/>
<dbReference type="FunFam" id="3.30.70.270:FF:000020">
    <property type="entry name" value="Transposon Tf2-6 polyprotein-like Protein"/>
    <property type="match status" value="1"/>
</dbReference>
<dbReference type="Gene3D" id="3.10.10.10">
    <property type="entry name" value="HIV Type 1 Reverse Transcriptase, subunit A, domain 1"/>
    <property type="match status" value="1"/>
</dbReference>
<evidence type="ECO:0000259" key="4">
    <source>
        <dbReference type="Pfam" id="PF00078"/>
    </source>
</evidence>
<name>A0AAE0Q4P9_9TELE</name>
<dbReference type="InterPro" id="IPR043128">
    <property type="entry name" value="Rev_trsase/Diguanyl_cyclase"/>
</dbReference>
<dbReference type="InterPro" id="IPR050951">
    <property type="entry name" value="Retrovirus_Pol_polyprotein"/>
</dbReference>
<dbReference type="CDD" id="cd01647">
    <property type="entry name" value="RT_LTR"/>
    <property type="match status" value="1"/>
</dbReference>
<dbReference type="SUPFAM" id="SSF56672">
    <property type="entry name" value="DNA/RNA polymerases"/>
    <property type="match status" value="1"/>
</dbReference>
<comment type="caution">
    <text evidence="6">The sequence shown here is derived from an EMBL/GenBank/DDBJ whole genome shotgun (WGS) entry which is preliminary data.</text>
</comment>
<evidence type="ECO:0000313" key="7">
    <source>
        <dbReference type="Proteomes" id="UP001274896"/>
    </source>
</evidence>
<dbReference type="Pfam" id="PF00078">
    <property type="entry name" value="RVT_1"/>
    <property type="match status" value="1"/>
</dbReference>
<organism evidence="6 7">
    <name type="scientific">Hemibagrus guttatus</name>
    <dbReference type="NCBI Taxonomy" id="175788"/>
    <lineage>
        <taxon>Eukaryota</taxon>
        <taxon>Metazoa</taxon>
        <taxon>Chordata</taxon>
        <taxon>Craniata</taxon>
        <taxon>Vertebrata</taxon>
        <taxon>Euteleostomi</taxon>
        <taxon>Actinopterygii</taxon>
        <taxon>Neopterygii</taxon>
        <taxon>Teleostei</taxon>
        <taxon>Ostariophysi</taxon>
        <taxon>Siluriformes</taxon>
        <taxon>Bagridae</taxon>
        <taxon>Hemibagrus</taxon>
    </lineage>
</organism>
<evidence type="ECO:0000313" key="6">
    <source>
        <dbReference type="EMBL" id="KAK3513532.1"/>
    </source>
</evidence>
<dbReference type="InterPro" id="IPR000477">
    <property type="entry name" value="RT_dom"/>
</dbReference>
<evidence type="ECO:0000259" key="5">
    <source>
        <dbReference type="Pfam" id="PF17919"/>
    </source>
</evidence>
<dbReference type="PANTHER" id="PTHR37984">
    <property type="entry name" value="PROTEIN CBG26694"/>
    <property type="match status" value="1"/>
</dbReference>
<dbReference type="EMBL" id="JAUCMX010000022">
    <property type="protein sequence ID" value="KAK3513532.1"/>
    <property type="molecule type" value="Genomic_DNA"/>
</dbReference>
<accession>A0AAE0Q4P9</accession>
<dbReference type="PANTHER" id="PTHR37984:SF5">
    <property type="entry name" value="PROTEIN NYNRIN-LIKE"/>
    <property type="match status" value="1"/>
</dbReference>
<reference evidence="6" key="1">
    <citation type="submission" date="2023-06" db="EMBL/GenBank/DDBJ databases">
        <title>Male Hemibagrus guttatus genome.</title>
        <authorList>
            <person name="Bian C."/>
        </authorList>
    </citation>
    <scope>NUCLEOTIDE SEQUENCE</scope>
    <source>
        <strain evidence="6">Male_cb2023</strain>
        <tissue evidence="6">Muscle</tissue>
    </source>
</reference>
<sequence length="399" mass="45071">MRLQLFFHCGGSGHQFATCPERVTKPPDQWKVHSCFLLLVIPLTLQAFLGSGTMTSKFPGKRGTPASMGLCYKVENAMPQKCKVYPLSLPESTAMDEYIKEALVTGYIQPSMSLAATSFFFVEKKDGSLRPYIDYRGLNAITVCYPYPLHLVSAALEQLREDRVFTKLDSHSAYNLVRIQEGDEWKTAFHTTKGHYEYLVMSYGLTNASAVFQGDHVCHVKTVLTRLLHHQLFVKAEKCKFHRNSITFLGYVILQKGVEIDISKVRVVTEWPEPTTIKELQRFLGFANFYWQFIQNYNCIANLLASLLRGKPKQLRWSMQARAAFTQLKKSFTTASILRHPDPSQLFIMEVDASSCGIGAVLSQHHGNPGKIYLCAYFSRKLTPAEANYDVGNRGVVLA</sequence>
<comment type="similarity">
    <text evidence="1">Belongs to the beta type-B retroviral polymerase family. HERV class-II K(HML-2) pol subfamily.</text>
</comment>
<dbReference type="Pfam" id="PF17919">
    <property type="entry name" value="RT_RNaseH_2"/>
    <property type="match status" value="1"/>
</dbReference>
<dbReference type="InterPro" id="IPR043502">
    <property type="entry name" value="DNA/RNA_pol_sf"/>
</dbReference>
<dbReference type="Gene3D" id="3.30.70.270">
    <property type="match status" value="3"/>
</dbReference>
<keyword evidence="7" id="KW-1185">Reference proteome</keyword>
<proteinExistence type="inferred from homology"/>
<gene>
    <name evidence="6" type="ORF">QTP70_016468</name>
</gene>
<feature type="domain" description="Reverse transcriptase/retrotransposon-derived protein RNase H-like" evidence="5">
    <location>
        <begin position="317"/>
        <end position="392"/>
    </location>
</feature>
<dbReference type="EC" id="3.1.26.4" evidence="2"/>
<evidence type="ECO:0000256" key="3">
    <source>
        <dbReference type="ARBA" id="ARBA00023268"/>
    </source>
</evidence>
<dbReference type="InterPro" id="IPR041577">
    <property type="entry name" value="RT_RNaseH_2"/>
</dbReference>
<feature type="domain" description="Reverse transcriptase" evidence="4">
    <location>
        <begin position="122"/>
        <end position="213"/>
    </location>
</feature>
<keyword evidence="3" id="KW-0511">Multifunctional enzyme</keyword>
<dbReference type="Proteomes" id="UP001274896">
    <property type="component" value="Unassembled WGS sequence"/>
</dbReference>
<dbReference type="GO" id="GO:0004523">
    <property type="term" value="F:RNA-DNA hybrid ribonuclease activity"/>
    <property type="evidence" value="ECO:0007669"/>
    <property type="project" value="UniProtKB-EC"/>
</dbReference>
<evidence type="ECO:0000256" key="1">
    <source>
        <dbReference type="ARBA" id="ARBA00010879"/>
    </source>
</evidence>
<protein>
    <recommendedName>
        <fullName evidence="2">ribonuclease H</fullName>
        <ecNumber evidence="2">3.1.26.4</ecNumber>
    </recommendedName>
</protein>
<evidence type="ECO:0000256" key="2">
    <source>
        <dbReference type="ARBA" id="ARBA00012180"/>
    </source>
</evidence>
<dbReference type="Gene3D" id="3.10.20.370">
    <property type="match status" value="1"/>
</dbReference>